<sequence length="166" mass="18621">MSKGKVITFIVFLLVLIAIFALYPIVLAREYPDLTDRGTFGDSFGALNAMISGLAFAGIIYTIILQQNQLKMQSEELALQRNELELTRKELNRSASAQEKSEQALAKQAENMELSSKISLYTAMLNSYADLISKDSGINYQEKQRIRSKMKSLSAKLEEIGDEMIK</sequence>
<keyword evidence="4" id="KW-1185">Reference proteome</keyword>
<evidence type="ECO:0000256" key="2">
    <source>
        <dbReference type="SAM" id="Phobius"/>
    </source>
</evidence>
<keyword evidence="2" id="KW-0812">Transmembrane</keyword>
<feature type="transmembrane region" description="Helical" evidence="2">
    <location>
        <begin position="7"/>
        <end position="26"/>
    </location>
</feature>
<evidence type="ECO:0000313" key="4">
    <source>
        <dbReference type="Proteomes" id="UP001250662"/>
    </source>
</evidence>
<protein>
    <submittedName>
        <fullName evidence="3">Uncharacterized protein</fullName>
    </submittedName>
</protein>
<dbReference type="Proteomes" id="UP001250662">
    <property type="component" value="Unassembled WGS sequence"/>
</dbReference>
<proteinExistence type="predicted"/>
<keyword evidence="2" id="KW-0472">Membrane</keyword>
<dbReference type="RefSeq" id="WP_311387116.1">
    <property type="nucleotide sequence ID" value="NZ_JAVRHU010000001.1"/>
</dbReference>
<feature type="coiled-coil region" evidence="1">
    <location>
        <begin position="67"/>
        <end position="101"/>
    </location>
</feature>
<evidence type="ECO:0000256" key="1">
    <source>
        <dbReference type="SAM" id="Coils"/>
    </source>
</evidence>
<gene>
    <name evidence="3" type="ORF">RM520_04455</name>
</gene>
<keyword evidence="2" id="KW-1133">Transmembrane helix</keyword>
<reference evidence="3 4" key="1">
    <citation type="submission" date="2023-09" db="EMBL/GenBank/DDBJ databases">
        <authorList>
            <person name="Rey-Velasco X."/>
        </authorList>
    </citation>
    <scope>NUCLEOTIDE SEQUENCE [LARGE SCALE GENOMIC DNA]</scope>
    <source>
        <strain evidence="3 4">P007</strain>
    </source>
</reference>
<evidence type="ECO:0000313" key="3">
    <source>
        <dbReference type="EMBL" id="MDT0620864.1"/>
    </source>
</evidence>
<organism evidence="3 4">
    <name type="scientific">Croceitalea vernalis</name>
    <dbReference type="NCBI Taxonomy" id="3075599"/>
    <lineage>
        <taxon>Bacteria</taxon>
        <taxon>Pseudomonadati</taxon>
        <taxon>Bacteroidota</taxon>
        <taxon>Flavobacteriia</taxon>
        <taxon>Flavobacteriales</taxon>
        <taxon>Flavobacteriaceae</taxon>
        <taxon>Croceitalea</taxon>
    </lineage>
</organism>
<keyword evidence="1" id="KW-0175">Coiled coil</keyword>
<accession>A0ABU3BFD5</accession>
<name>A0ABU3BFD5_9FLAO</name>
<feature type="transmembrane region" description="Helical" evidence="2">
    <location>
        <begin position="46"/>
        <end position="65"/>
    </location>
</feature>
<comment type="caution">
    <text evidence="3">The sequence shown here is derived from an EMBL/GenBank/DDBJ whole genome shotgun (WGS) entry which is preliminary data.</text>
</comment>
<dbReference type="EMBL" id="JAVRHU010000001">
    <property type="protein sequence ID" value="MDT0620864.1"/>
    <property type="molecule type" value="Genomic_DNA"/>
</dbReference>